<organism evidence="3 4">
    <name type="scientific">Hebeloma cylindrosporum</name>
    <dbReference type="NCBI Taxonomy" id="76867"/>
    <lineage>
        <taxon>Eukaryota</taxon>
        <taxon>Fungi</taxon>
        <taxon>Dikarya</taxon>
        <taxon>Basidiomycota</taxon>
        <taxon>Agaricomycotina</taxon>
        <taxon>Agaricomycetes</taxon>
        <taxon>Agaricomycetidae</taxon>
        <taxon>Agaricales</taxon>
        <taxon>Agaricineae</taxon>
        <taxon>Hymenogastraceae</taxon>
        <taxon>Hebeloma</taxon>
    </lineage>
</organism>
<evidence type="ECO:0000259" key="2">
    <source>
        <dbReference type="PROSITE" id="PS51471"/>
    </source>
</evidence>
<dbReference type="InterPro" id="IPR005123">
    <property type="entry name" value="Oxoglu/Fe-dep_dioxygenase_dom"/>
</dbReference>
<keyword evidence="1" id="KW-0408">Iron</keyword>
<dbReference type="GO" id="GO:0046872">
    <property type="term" value="F:metal ion binding"/>
    <property type="evidence" value="ECO:0007669"/>
    <property type="project" value="UniProtKB-KW"/>
</dbReference>
<dbReference type="Pfam" id="PF13640">
    <property type="entry name" value="2OG-FeII_Oxy_3"/>
    <property type="match status" value="1"/>
</dbReference>
<proteinExistence type="inferred from homology"/>
<accession>A0A0C3C1Y6</accession>
<feature type="domain" description="Fe2OG dioxygenase" evidence="2">
    <location>
        <begin position="71"/>
        <end position="177"/>
    </location>
</feature>
<dbReference type="EMBL" id="KN831776">
    <property type="protein sequence ID" value="KIM42955.1"/>
    <property type="molecule type" value="Genomic_DNA"/>
</dbReference>
<dbReference type="Proteomes" id="UP000053424">
    <property type="component" value="Unassembled WGS sequence"/>
</dbReference>
<comment type="similarity">
    <text evidence="1">Belongs to the iron/ascorbate-dependent oxidoreductase family.</text>
</comment>
<dbReference type="PANTHER" id="PTHR33099">
    <property type="entry name" value="FE2OG DIOXYGENASE DOMAIN-CONTAINING PROTEIN"/>
    <property type="match status" value="1"/>
</dbReference>
<dbReference type="PANTHER" id="PTHR33099:SF14">
    <property type="entry name" value="PROLYL 4-HYDROXYLASE ALPHA SUBUNIT FE(2+) 2OG DIOXYGENASE DOMAIN-CONTAINING PROTEIN"/>
    <property type="match status" value="1"/>
</dbReference>
<dbReference type="OrthoDB" id="27483at2759"/>
<keyword evidence="1" id="KW-0479">Metal-binding</keyword>
<evidence type="ECO:0000256" key="1">
    <source>
        <dbReference type="RuleBase" id="RU003682"/>
    </source>
</evidence>
<dbReference type="HOGENOM" id="CLU_019613_2_1_1"/>
<evidence type="ECO:0000313" key="4">
    <source>
        <dbReference type="Proteomes" id="UP000053424"/>
    </source>
</evidence>
<dbReference type="InterPro" id="IPR044862">
    <property type="entry name" value="Pro_4_hyd_alph_FE2OG_OXY"/>
</dbReference>
<protein>
    <recommendedName>
        <fullName evidence="2">Fe2OG dioxygenase domain-containing protein</fullName>
    </recommendedName>
</protein>
<evidence type="ECO:0000313" key="3">
    <source>
        <dbReference type="EMBL" id="KIM42955.1"/>
    </source>
</evidence>
<dbReference type="Gene3D" id="2.60.120.620">
    <property type="entry name" value="q2cbj1_9rhob like domain"/>
    <property type="match status" value="1"/>
</dbReference>
<dbReference type="AlphaFoldDB" id="A0A0C3C1Y6"/>
<gene>
    <name evidence="3" type="ORF">M413DRAFT_69792</name>
</gene>
<keyword evidence="4" id="KW-1185">Reference proteome</keyword>
<dbReference type="STRING" id="686832.A0A0C3C1Y6"/>
<reference evidence="4" key="2">
    <citation type="submission" date="2015-01" db="EMBL/GenBank/DDBJ databases">
        <title>Evolutionary Origins and Diversification of the Mycorrhizal Mutualists.</title>
        <authorList>
            <consortium name="DOE Joint Genome Institute"/>
            <consortium name="Mycorrhizal Genomics Consortium"/>
            <person name="Kohler A."/>
            <person name="Kuo A."/>
            <person name="Nagy L.G."/>
            <person name="Floudas D."/>
            <person name="Copeland A."/>
            <person name="Barry K.W."/>
            <person name="Cichocki N."/>
            <person name="Veneault-Fourrey C."/>
            <person name="LaButti K."/>
            <person name="Lindquist E.A."/>
            <person name="Lipzen A."/>
            <person name="Lundell T."/>
            <person name="Morin E."/>
            <person name="Murat C."/>
            <person name="Riley R."/>
            <person name="Ohm R."/>
            <person name="Sun H."/>
            <person name="Tunlid A."/>
            <person name="Henrissat B."/>
            <person name="Grigoriev I.V."/>
            <person name="Hibbett D.S."/>
            <person name="Martin F."/>
        </authorList>
    </citation>
    <scope>NUCLEOTIDE SEQUENCE [LARGE SCALE GENOMIC DNA]</scope>
    <source>
        <strain evidence="4">h7</strain>
    </source>
</reference>
<dbReference type="GO" id="GO:0016491">
    <property type="term" value="F:oxidoreductase activity"/>
    <property type="evidence" value="ECO:0007669"/>
    <property type="project" value="UniProtKB-KW"/>
</dbReference>
<reference evidence="3 4" key="1">
    <citation type="submission" date="2014-04" db="EMBL/GenBank/DDBJ databases">
        <authorList>
            <consortium name="DOE Joint Genome Institute"/>
            <person name="Kuo A."/>
            <person name="Gay G."/>
            <person name="Dore J."/>
            <person name="Kohler A."/>
            <person name="Nagy L.G."/>
            <person name="Floudas D."/>
            <person name="Copeland A."/>
            <person name="Barry K.W."/>
            <person name="Cichocki N."/>
            <person name="Veneault-Fourrey C."/>
            <person name="LaButti K."/>
            <person name="Lindquist E.A."/>
            <person name="Lipzen A."/>
            <person name="Lundell T."/>
            <person name="Morin E."/>
            <person name="Murat C."/>
            <person name="Sun H."/>
            <person name="Tunlid A."/>
            <person name="Henrissat B."/>
            <person name="Grigoriev I.V."/>
            <person name="Hibbett D.S."/>
            <person name="Martin F."/>
            <person name="Nordberg H.P."/>
            <person name="Cantor M.N."/>
            <person name="Hua S.X."/>
        </authorList>
    </citation>
    <scope>NUCLEOTIDE SEQUENCE [LARGE SCALE GENOMIC DNA]</scope>
    <source>
        <strain evidence="4">h7</strain>
    </source>
</reference>
<dbReference type="PROSITE" id="PS51471">
    <property type="entry name" value="FE2OG_OXY"/>
    <property type="match status" value="1"/>
</dbReference>
<keyword evidence="1" id="KW-0560">Oxidoreductase</keyword>
<sequence length="380" mass="41750">MIDVISSTEPQLAALAAACQPASFGLAKEDVVDESYRKAGKMDASEFATQFSPTTSGIMENIRQALFGRRTTDSIKVELYKLNVYGPGSFFKPHVDTPRSESMVGSLVVVLPTKHEGGSLLFRHEGQEFSFDSANAMALDKNGVPQAPFVAFYSDVEHEVSVVNSGYRVTLTYNLHLVKPNSSIATEPAPSAAYEAGIKEICEKLKGPLSSFLTTPTFLPNGGYLGFGLVYKYPFSTNTNLSDLEECLKGADMAFAQVCEDLNLSFELKAMYDADEDSPNIWALVDEFPTFPGALADEDQNGILDFLKDGDYNPQIVFDSTELKSCEEHPGAQPIFWVREPTGKNKFETAYIHYGNEASLNYAYGDLCLVAHVLISKRRI</sequence>
<name>A0A0C3C1Y6_HEBCY</name>